<organism evidence="7 8">
    <name type="scientific">Acaulospora morrowiae</name>
    <dbReference type="NCBI Taxonomy" id="94023"/>
    <lineage>
        <taxon>Eukaryota</taxon>
        <taxon>Fungi</taxon>
        <taxon>Fungi incertae sedis</taxon>
        <taxon>Mucoromycota</taxon>
        <taxon>Glomeromycotina</taxon>
        <taxon>Glomeromycetes</taxon>
        <taxon>Diversisporales</taxon>
        <taxon>Acaulosporaceae</taxon>
        <taxon>Acaulospora</taxon>
    </lineage>
</organism>
<evidence type="ECO:0000256" key="2">
    <source>
        <dbReference type="ARBA" id="ARBA00022801"/>
    </source>
</evidence>
<dbReference type="Pfam" id="PF13361">
    <property type="entry name" value="UvrD_C"/>
    <property type="match status" value="1"/>
</dbReference>
<keyword evidence="2" id="KW-0378">Hydrolase</keyword>
<sequence>MKLDCELVYSEFFIIKGTNPEVNYLSREDYRAISYRKYPAFCNNRDEIYDLFESYERMKARNGDYDSADRTLAILRAAKKSKFGGPHVHELYIDECQDNQIVDFSLILKLFGKAESIIMAGDVAQCIARGSSFRFQDLRALMYKWELDHHMYSSIKSKMFELNTNYRSHNGIIQLASSVVDLIKRFFPESIDNLSRERGEVGGPRPIVFAGFEAETFLFKVFRAGDPTSNCIEFGAEQVIIVRNDEAKKNVKNLNKNAGLVLTVFEAKGMEFNDVLLYNFFHESPALSKWQTIPSDLENSSGTLDNEKPYILSSELKHLYVAVTRARERLWIFDENSEWIRPILTYWMHHGLVRVISSVEEIATLPTLAKKSSSQEWNRKGKAFFERHQYELAITCFEKSGNEKRKKLASAYHLQQIARNSVNDSDETTVRSNFIQAAQAFNGCSRPIQEASCYQDIGMHREAGDVYKNWDMFEPAARCYFKGKIWREAGNCFAKAKMYNDATISYKEGKLYEITVNFMERHKQNIDEKIFRRVIRLIYVCCRKDNKELSEKALSMLTKQEDRIEILKDHAPEEVQEVYKREGQFRDAAEELCSRGKFEEASNVYIRSSENEDIIESLQCLLHLCRTNILKNTIGDYMNPEAREELHNFVSKAIDLTKSRAVKSESWMILVEETQLYLSYLNKDFDAVRKGIMFFEKHREPVAEFRAISMWLTISALSDVNADHWYERLQFLQRLCELIIPSKASPRNDKDVEETRKSFEEIYLVKSVKSRPNQRKISVDNPLVALIEDNLVEPSDYWHVHDADIVHRAVSKFIGTYIYELILNTNRDGKKIPEIASEMCDCQYPKTCRKHHVTPTPSIIKKRLRLACLQYTTMRQLSTCISKFRDFVNEDQIKVALRPQRFWAEKLVEFHFRYQSPHTSCPEITYMGINELPNFTYNGLIYLTNNKWLNDEEFDVGNFAKMLKFILFSIQLQNRWGIEEFDWKVSRKRSYSENCPIGFEYNSKYNEYWAIGRRLSLFFSSLQSDRLIPAINHAKLFISYAINNLES</sequence>
<evidence type="ECO:0000256" key="4">
    <source>
        <dbReference type="ARBA" id="ARBA00022840"/>
    </source>
</evidence>
<dbReference type="AlphaFoldDB" id="A0A9N9N549"/>
<evidence type="ECO:0000313" key="8">
    <source>
        <dbReference type="Proteomes" id="UP000789342"/>
    </source>
</evidence>
<dbReference type="Gene3D" id="3.40.50.300">
    <property type="entry name" value="P-loop containing nucleotide triphosphate hydrolases"/>
    <property type="match status" value="2"/>
</dbReference>
<evidence type="ECO:0000256" key="3">
    <source>
        <dbReference type="ARBA" id="ARBA00022806"/>
    </source>
</evidence>
<dbReference type="OrthoDB" id="3156807at2759"/>
<evidence type="ECO:0000259" key="6">
    <source>
        <dbReference type="Pfam" id="PF13361"/>
    </source>
</evidence>
<dbReference type="InterPro" id="IPR014017">
    <property type="entry name" value="DNA_helicase_UvrD-like_C"/>
</dbReference>
<feature type="non-terminal residue" evidence="7">
    <location>
        <position position="1"/>
    </location>
</feature>
<dbReference type="SUPFAM" id="SSF48452">
    <property type="entry name" value="TPR-like"/>
    <property type="match status" value="1"/>
</dbReference>
<dbReference type="PANTHER" id="PTHR21529">
    <property type="entry name" value="MAMMARY TURMOR VIRUS RECEPTOR HOMOLOG 1, 2 MTVR1, 2"/>
    <property type="match status" value="1"/>
</dbReference>
<feature type="domain" description="UvrD-like helicase ATP-binding" evidence="5">
    <location>
        <begin position="43"/>
        <end position="127"/>
    </location>
</feature>
<dbReference type="PANTHER" id="PTHR21529:SF4">
    <property type="entry name" value="TPR AND ANKYRIN REPEAT-CONTAINING PROTEIN 1"/>
    <property type="match status" value="1"/>
</dbReference>
<evidence type="ECO:0000259" key="5">
    <source>
        <dbReference type="Pfam" id="PF00580"/>
    </source>
</evidence>
<evidence type="ECO:0000313" key="7">
    <source>
        <dbReference type="EMBL" id="CAG8702855.1"/>
    </source>
</evidence>
<dbReference type="InterPro" id="IPR011990">
    <property type="entry name" value="TPR-like_helical_dom_sf"/>
</dbReference>
<dbReference type="Proteomes" id="UP000789342">
    <property type="component" value="Unassembled WGS sequence"/>
</dbReference>
<protein>
    <submittedName>
        <fullName evidence="7">14626_t:CDS:1</fullName>
    </submittedName>
</protein>
<comment type="caution">
    <text evidence="7">The sequence shown here is derived from an EMBL/GenBank/DDBJ whole genome shotgun (WGS) entry which is preliminary data.</text>
</comment>
<gene>
    <name evidence="7" type="ORF">AMORRO_LOCUS12233</name>
</gene>
<dbReference type="EMBL" id="CAJVPV010017479">
    <property type="protein sequence ID" value="CAG8702855.1"/>
    <property type="molecule type" value="Genomic_DNA"/>
</dbReference>
<dbReference type="InterPro" id="IPR039904">
    <property type="entry name" value="TRANK1"/>
</dbReference>
<keyword evidence="3" id="KW-0347">Helicase</keyword>
<keyword evidence="1" id="KW-0547">Nucleotide-binding</keyword>
<accession>A0A9N9N549</accession>
<keyword evidence="4" id="KW-0067">ATP-binding</keyword>
<feature type="domain" description="UvrD-like helicase C-terminal" evidence="6">
    <location>
        <begin position="257"/>
        <end position="332"/>
    </location>
</feature>
<dbReference type="InterPro" id="IPR027417">
    <property type="entry name" value="P-loop_NTPase"/>
</dbReference>
<dbReference type="GO" id="GO:0005524">
    <property type="term" value="F:ATP binding"/>
    <property type="evidence" value="ECO:0007669"/>
    <property type="project" value="UniProtKB-KW"/>
</dbReference>
<keyword evidence="8" id="KW-1185">Reference proteome</keyword>
<dbReference type="SUPFAM" id="SSF52540">
    <property type="entry name" value="P-loop containing nucleoside triphosphate hydrolases"/>
    <property type="match status" value="1"/>
</dbReference>
<proteinExistence type="predicted"/>
<feature type="non-terminal residue" evidence="7">
    <location>
        <position position="1047"/>
    </location>
</feature>
<dbReference type="InterPro" id="IPR014016">
    <property type="entry name" value="UvrD-like_ATP-bd"/>
</dbReference>
<dbReference type="Pfam" id="PF00580">
    <property type="entry name" value="UvrD-helicase"/>
    <property type="match status" value="1"/>
</dbReference>
<dbReference type="Gene3D" id="1.10.10.160">
    <property type="match status" value="1"/>
</dbReference>
<reference evidence="7" key="1">
    <citation type="submission" date="2021-06" db="EMBL/GenBank/DDBJ databases">
        <authorList>
            <person name="Kallberg Y."/>
            <person name="Tangrot J."/>
            <person name="Rosling A."/>
        </authorList>
    </citation>
    <scope>NUCLEOTIDE SEQUENCE</scope>
    <source>
        <strain evidence="7">CL551</strain>
    </source>
</reference>
<evidence type="ECO:0000256" key="1">
    <source>
        <dbReference type="ARBA" id="ARBA00022741"/>
    </source>
</evidence>
<name>A0A9N9N549_9GLOM</name>
<dbReference type="InterPro" id="IPR013986">
    <property type="entry name" value="DExx_box_DNA_helicase_dom_sf"/>
</dbReference>
<dbReference type="GO" id="GO:0004386">
    <property type="term" value="F:helicase activity"/>
    <property type="evidence" value="ECO:0007669"/>
    <property type="project" value="UniProtKB-KW"/>
</dbReference>
<dbReference type="GO" id="GO:0016787">
    <property type="term" value="F:hydrolase activity"/>
    <property type="evidence" value="ECO:0007669"/>
    <property type="project" value="UniProtKB-KW"/>
</dbReference>